<accession>A0A450Z6W0</accession>
<dbReference type="InterPro" id="IPR041705">
    <property type="entry name" value="PIN_Sll0205"/>
</dbReference>
<dbReference type="EMBL" id="CAADFR010000184">
    <property type="protein sequence ID" value="VFK44551.1"/>
    <property type="molecule type" value="Genomic_DNA"/>
</dbReference>
<dbReference type="EMBL" id="CAADFU010000184">
    <property type="protein sequence ID" value="VFK49509.1"/>
    <property type="molecule type" value="Genomic_DNA"/>
</dbReference>
<dbReference type="SUPFAM" id="SSF88723">
    <property type="entry name" value="PIN domain-like"/>
    <property type="match status" value="1"/>
</dbReference>
<dbReference type="AlphaFoldDB" id="A0A450Z6W0"/>
<dbReference type="Pfam" id="PF01850">
    <property type="entry name" value="PIN"/>
    <property type="match status" value="1"/>
</dbReference>
<proteinExistence type="predicted"/>
<evidence type="ECO:0000313" key="3">
    <source>
        <dbReference type="EMBL" id="VFK49509.1"/>
    </source>
</evidence>
<feature type="domain" description="PIN" evidence="1">
    <location>
        <begin position="18"/>
        <end position="124"/>
    </location>
</feature>
<dbReference type="Gene3D" id="3.40.50.1010">
    <property type="entry name" value="5'-nuclease"/>
    <property type="match status" value="1"/>
</dbReference>
<organism evidence="3">
    <name type="scientific">Candidatus Kentrum sp. SD</name>
    <dbReference type="NCBI Taxonomy" id="2126332"/>
    <lineage>
        <taxon>Bacteria</taxon>
        <taxon>Pseudomonadati</taxon>
        <taxon>Pseudomonadota</taxon>
        <taxon>Gammaproteobacteria</taxon>
        <taxon>Candidatus Kentrum</taxon>
    </lineage>
</organism>
<sequence length="134" mass="14771">MFCNDPFGYAYLDPAGFRASPLPKYIFSLVETTDFLAVSAISCWELVLLSRRGRVKLPISVDGWIERGLRPVNIQCLPLNERILVLAASLPAHHRDPADRMIIATAIEHDAALLSLDATFSDYAASSGLKLIVE</sequence>
<protein>
    <submittedName>
        <fullName evidence="3">PIN domain nuclease, a component of toxin-antitoxin system (PIN domain)</fullName>
    </submittedName>
</protein>
<gene>
    <name evidence="3" type="ORF">BECKSD772E_GA0070983_11844</name>
    <name evidence="2" type="ORF">BECKSD772F_GA0070984_11844</name>
</gene>
<dbReference type="InterPro" id="IPR052919">
    <property type="entry name" value="TA_system_RNase"/>
</dbReference>
<reference evidence="3" key="1">
    <citation type="submission" date="2019-02" db="EMBL/GenBank/DDBJ databases">
        <authorList>
            <person name="Gruber-Vodicka R. H."/>
            <person name="Seah K. B. B."/>
        </authorList>
    </citation>
    <scope>NUCLEOTIDE SEQUENCE</scope>
    <source>
        <strain evidence="3">BECK_S1320</strain>
        <strain evidence="2">BECK_S1321</strain>
    </source>
</reference>
<dbReference type="PANTHER" id="PTHR36173">
    <property type="entry name" value="RIBONUCLEASE VAPC16-RELATED"/>
    <property type="match status" value="1"/>
</dbReference>
<dbReference type="PANTHER" id="PTHR36173:SF1">
    <property type="entry name" value="RIBONUCLEASE VAPC22"/>
    <property type="match status" value="1"/>
</dbReference>
<name>A0A450Z6W0_9GAMM</name>
<evidence type="ECO:0000313" key="2">
    <source>
        <dbReference type="EMBL" id="VFK44551.1"/>
    </source>
</evidence>
<dbReference type="InterPro" id="IPR002716">
    <property type="entry name" value="PIN_dom"/>
</dbReference>
<dbReference type="CDD" id="cd09872">
    <property type="entry name" value="PIN_Sll0205-like"/>
    <property type="match status" value="1"/>
</dbReference>
<dbReference type="InterPro" id="IPR029060">
    <property type="entry name" value="PIN-like_dom_sf"/>
</dbReference>
<evidence type="ECO:0000259" key="1">
    <source>
        <dbReference type="Pfam" id="PF01850"/>
    </source>
</evidence>